<dbReference type="Proteomes" id="UP000735302">
    <property type="component" value="Unassembled WGS sequence"/>
</dbReference>
<proteinExistence type="predicted"/>
<dbReference type="PROSITE" id="PS00658">
    <property type="entry name" value="FORK_HEAD_2"/>
    <property type="match status" value="1"/>
</dbReference>
<organism evidence="9 10">
    <name type="scientific">Plakobranchus ocellatus</name>
    <dbReference type="NCBI Taxonomy" id="259542"/>
    <lineage>
        <taxon>Eukaryota</taxon>
        <taxon>Metazoa</taxon>
        <taxon>Spiralia</taxon>
        <taxon>Lophotrochozoa</taxon>
        <taxon>Mollusca</taxon>
        <taxon>Gastropoda</taxon>
        <taxon>Heterobranchia</taxon>
        <taxon>Euthyneura</taxon>
        <taxon>Panpulmonata</taxon>
        <taxon>Sacoglossa</taxon>
        <taxon>Placobranchoidea</taxon>
        <taxon>Plakobranchidae</taxon>
        <taxon>Plakobranchus</taxon>
    </lineage>
</organism>
<dbReference type="InterPro" id="IPR045912">
    <property type="entry name" value="FOXJ2/3-like"/>
</dbReference>
<feature type="domain" description="Fork-head" evidence="8">
    <location>
        <begin position="69"/>
        <end position="164"/>
    </location>
</feature>
<evidence type="ECO:0000256" key="5">
    <source>
        <dbReference type="ARBA" id="ARBA00023242"/>
    </source>
</evidence>
<dbReference type="GO" id="GO:0000981">
    <property type="term" value="F:DNA-binding transcription factor activity, RNA polymerase II-specific"/>
    <property type="evidence" value="ECO:0007669"/>
    <property type="project" value="TreeGrafter"/>
</dbReference>
<feature type="DNA-binding region" description="Fork-head" evidence="6">
    <location>
        <begin position="69"/>
        <end position="164"/>
    </location>
</feature>
<dbReference type="EMBL" id="BLXT01002759">
    <property type="protein sequence ID" value="GFN97375.1"/>
    <property type="molecule type" value="Genomic_DNA"/>
</dbReference>
<dbReference type="InterPro" id="IPR030456">
    <property type="entry name" value="TF_fork_head_CS_2"/>
</dbReference>
<evidence type="ECO:0000256" key="1">
    <source>
        <dbReference type="ARBA" id="ARBA00004123"/>
    </source>
</evidence>
<dbReference type="PANTHER" id="PTHR46078:SF2">
    <property type="entry name" value="FORK-HEAD DOMAIN-CONTAINING PROTEIN"/>
    <property type="match status" value="1"/>
</dbReference>
<keyword evidence="10" id="KW-1185">Reference proteome</keyword>
<dbReference type="PRINTS" id="PR00053">
    <property type="entry name" value="FORKHEAD"/>
</dbReference>
<feature type="region of interest" description="Disordered" evidence="7">
    <location>
        <begin position="409"/>
        <end position="434"/>
    </location>
</feature>
<reference evidence="9 10" key="1">
    <citation type="journal article" date="2021" name="Elife">
        <title>Chloroplast acquisition without the gene transfer in kleptoplastic sea slugs, Plakobranchus ocellatus.</title>
        <authorList>
            <person name="Maeda T."/>
            <person name="Takahashi S."/>
            <person name="Yoshida T."/>
            <person name="Shimamura S."/>
            <person name="Takaki Y."/>
            <person name="Nagai Y."/>
            <person name="Toyoda A."/>
            <person name="Suzuki Y."/>
            <person name="Arimoto A."/>
            <person name="Ishii H."/>
            <person name="Satoh N."/>
            <person name="Nishiyama T."/>
            <person name="Hasebe M."/>
            <person name="Maruyama T."/>
            <person name="Minagawa J."/>
            <person name="Obokata J."/>
            <person name="Shigenobu S."/>
        </authorList>
    </citation>
    <scope>NUCLEOTIDE SEQUENCE [LARGE SCALE GENOMIC DNA]</scope>
</reference>
<dbReference type="FunFam" id="1.10.10.10:FF:000088">
    <property type="entry name" value="Forkhead box protein J3"/>
    <property type="match status" value="1"/>
</dbReference>
<dbReference type="InterPro" id="IPR018122">
    <property type="entry name" value="TF_fork_head_CS_1"/>
</dbReference>
<evidence type="ECO:0000313" key="9">
    <source>
        <dbReference type="EMBL" id="GFN97375.1"/>
    </source>
</evidence>
<feature type="region of interest" description="Disordered" evidence="7">
    <location>
        <begin position="24"/>
        <end position="72"/>
    </location>
</feature>
<evidence type="ECO:0000259" key="8">
    <source>
        <dbReference type="PROSITE" id="PS50039"/>
    </source>
</evidence>
<dbReference type="PROSITE" id="PS50039">
    <property type="entry name" value="FORK_HEAD_3"/>
    <property type="match status" value="1"/>
</dbReference>
<dbReference type="InterPro" id="IPR001766">
    <property type="entry name" value="Fork_head_dom"/>
</dbReference>
<dbReference type="Pfam" id="PF00250">
    <property type="entry name" value="Forkhead"/>
    <property type="match status" value="1"/>
</dbReference>
<dbReference type="Gene3D" id="1.10.10.10">
    <property type="entry name" value="Winged helix-like DNA-binding domain superfamily/Winged helix DNA-binding domain"/>
    <property type="match status" value="1"/>
</dbReference>
<dbReference type="GO" id="GO:0005634">
    <property type="term" value="C:nucleus"/>
    <property type="evidence" value="ECO:0007669"/>
    <property type="project" value="UniProtKB-SubCell"/>
</dbReference>
<name>A0AAV3ZSB0_9GAST</name>
<feature type="compositionally biased region" description="Gly residues" evidence="7">
    <location>
        <begin position="415"/>
        <end position="426"/>
    </location>
</feature>
<sequence length="467" mass="50427">MADLGSSLTKMDWLHRLRVGGPMGGPGINGAQGTPDALGRSPGQVGSRVSPEDLDNYEHSGQSQQRDGKPPYSYANLIMHAINSTSKKRMTLSEIYAWICDNFPYYREVGNGWKNSIRHNLSLNKCFQKVPRSKDDPGKGSYWAIQTPPPDDPLPPTRHRKKRPNDRHSPYNPDGCLSPIPHTNPVLTGVITMQPIQIKSESRSNQSSPFSSASLGMSPLSSAQLSPCPAIPSPSTHMQHSPSSVGPLSSCSTSSNPPSVVNPAGGVFQQATTVTCDLDSGQTALDSSPRLAETPGAASSFLSQQNNNNNNPDDLSNSMYSFYKTIFDSSSGVPNLNLSASDWLQNLDSLKESMRSSGSDWQNIDMSHFQGLLETVKQSDPSSWSLNPDQFGDLASSLNNYFNQAALSQSQNRGDGTGDSSGGFSNGGISSPGEAVRVEPNVAHMTSNPHFLHGDEIDDDFEWDKIL</sequence>
<dbReference type="AlphaFoldDB" id="A0AAV3ZSB0"/>
<accession>A0AAV3ZSB0</accession>
<evidence type="ECO:0000256" key="4">
    <source>
        <dbReference type="ARBA" id="ARBA00023163"/>
    </source>
</evidence>
<dbReference type="InterPro" id="IPR036388">
    <property type="entry name" value="WH-like_DNA-bd_sf"/>
</dbReference>
<feature type="region of interest" description="Disordered" evidence="7">
    <location>
        <begin position="130"/>
        <end position="183"/>
    </location>
</feature>
<keyword evidence="4" id="KW-0804">Transcription</keyword>
<comment type="caution">
    <text evidence="9">The sequence shown here is derived from an EMBL/GenBank/DDBJ whole genome shotgun (WGS) entry which is preliminary data.</text>
</comment>
<feature type="compositionally biased region" description="Low complexity" evidence="7">
    <location>
        <begin position="241"/>
        <end position="263"/>
    </location>
</feature>
<evidence type="ECO:0000256" key="2">
    <source>
        <dbReference type="ARBA" id="ARBA00023015"/>
    </source>
</evidence>
<comment type="subcellular location">
    <subcellularLocation>
        <location evidence="1 6">Nucleus</location>
    </subcellularLocation>
</comment>
<feature type="compositionally biased region" description="Pro residues" evidence="7">
    <location>
        <begin position="147"/>
        <end position="156"/>
    </location>
</feature>
<keyword evidence="5 6" id="KW-0539">Nucleus</keyword>
<evidence type="ECO:0000256" key="6">
    <source>
        <dbReference type="PROSITE-ProRule" id="PRU00089"/>
    </source>
</evidence>
<dbReference type="SUPFAM" id="SSF46785">
    <property type="entry name" value="Winged helix' DNA-binding domain"/>
    <property type="match status" value="1"/>
</dbReference>
<dbReference type="GO" id="GO:0000978">
    <property type="term" value="F:RNA polymerase II cis-regulatory region sequence-specific DNA binding"/>
    <property type="evidence" value="ECO:0007669"/>
    <property type="project" value="TreeGrafter"/>
</dbReference>
<dbReference type="SMART" id="SM00339">
    <property type="entry name" value="FH"/>
    <property type="match status" value="1"/>
</dbReference>
<dbReference type="PROSITE" id="PS00657">
    <property type="entry name" value="FORK_HEAD_1"/>
    <property type="match status" value="1"/>
</dbReference>
<keyword evidence="3 6" id="KW-0238">DNA-binding</keyword>
<evidence type="ECO:0000256" key="3">
    <source>
        <dbReference type="ARBA" id="ARBA00023125"/>
    </source>
</evidence>
<feature type="compositionally biased region" description="Polar residues" evidence="7">
    <location>
        <begin position="198"/>
        <end position="210"/>
    </location>
</feature>
<evidence type="ECO:0000256" key="7">
    <source>
        <dbReference type="SAM" id="MobiDB-lite"/>
    </source>
</evidence>
<evidence type="ECO:0000313" key="10">
    <source>
        <dbReference type="Proteomes" id="UP000735302"/>
    </source>
</evidence>
<protein>
    <submittedName>
        <fullName evidence="9">Forkhead box protein j3-like isoform x2</fullName>
    </submittedName>
</protein>
<gene>
    <name evidence="9" type="ORF">PoB_002388100</name>
</gene>
<dbReference type="PANTHER" id="PTHR46078">
    <property type="entry name" value="FORKHEAD BOX PROTEIN J2 FAMILY MEMBER"/>
    <property type="match status" value="1"/>
</dbReference>
<feature type="region of interest" description="Disordered" evidence="7">
    <location>
        <begin position="198"/>
        <end position="265"/>
    </location>
</feature>
<feature type="compositionally biased region" description="Low complexity" evidence="7">
    <location>
        <begin position="211"/>
        <end position="223"/>
    </location>
</feature>
<keyword evidence="2" id="KW-0805">Transcription regulation</keyword>
<dbReference type="CDD" id="cd20024">
    <property type="entry name" value="FH_FOXJ2-like"/>
    <property type="match status" value="1"/>
</dbReference>
<dbReference type="InterPro" id="IPR036390">
    <property type="entry name" value="WH_DNA-bd_sf"/>
</dbReference>